<sequence length="55" mass="6498">MYKKDSFLNLLSVVNCFVRGSVVRYVFFNPSDINTEELQELCRRQAMKLNLDKSH</sequence>
<keyword evidence="2" id="KW-1185">Reference proteome</keyword>
<reference evidence="1 2" key="1">
    <citation type="journal article" date="2005" name="Science">
        <title>Genome sequence of Theileria parva, a bovine pathogen that transforms lymphocytes.</title>
        <authorList>
            <person name="Gardner M.J."/>
            <person name="Bishop R."/>
            <person name="Shah T."/>
            <person name="de Villiers E.P."/>
            <person name="Carlton J.M."/>
            <person name="Hall N."/>
            <person name="Ren Q."/>
            <person name="Paulsen I.T."/>
            <person name="Pain A."/>
            <person name="Berriman M."/>
            <person name="Wilson R.J.M."/>
            <person name="Sato S."/>
            <person name="Ralph S.A."/>
            <person name="Mann D.J."/>
            <person name="Xiong Z."/>
            <person name="Shallom S.J."/>
            <person name="Weidman J."/>
            <person name="Jiang L."/>
            <person name="Lynn J."/>
            <person name="Weaver B."/>
            <person name="Shoaibi A."/>
            <person name="Domingo A.R."/>
            <person name="Wasawo D."/>
            <person name="Crabtree J."/>
            <person name="Wortman J.R."/>
            <person name="Haas B."/>
            <person name="Angiuoli S.V."/>
            <person name="Creasy T.H."/>
            <person name="Lu C."/>
            <person name="Suh B."/>
            <person name="Silva J.C."/>
            <person name="Utterback T.R."/>
            <person name="Feldblyum T.V."/>
            <person name="Pertea M."/>
            <person name="Allen J."/>
            <person name="Nierman W.C."/>
            <person name="Taracha E.L.N."/>
            <person name="Salzberg S.L."/>
            <person name="White O.R."/>
            <person name="Fitzhugh H.A."/>
            <person name="Morzaria S."/>
            <person name="Venter J.C."/>
            <person name="Fraser C.M."/>
            <person name="Nene V."/>
        </authorList>
    </citation>
    <scope>NUCLEOTIDE SEQUENCE [LARGE SCALE GENOMIC DNA]</scope>
    <source>
        <strain evidence="1 2">Muguga</strain>
    </source>
</reference>
<organism evidence="1 2">
    <name type="scientific">Theileria parva</name>
    <name type="common">East coast fever infection agent</name>
    <dbReference type="NCBI Taxonomy" id="5875"/>
    <lineage>
        <taxon>Eukaryota</taxon>
        <taxon>Sar</taxon>
        <taxon>Alveolata</taxon>
        <taxon>Apicomplexa</taxon>
        <taxon>Aconoidasida</taxon>
        <taxon>Piroplasmida</taxon>
        <taxon>Theileriidae</taxon>
        <taxon>Theileria</taxon>
    </lineage>
</organism>
<evidence type="ECO:0000313" key="2">
    <source>
        <dbReference type="Proteomes" id="UP000001949"/>
    </source>
</evidence>
<dbReference type="eggNOG" id="KOG3448">
    <property type="taxonomic scope" value="Eukaryota"/>
</dbReference>
<dbReference type="KEGG" id="tpv:TP04_0304"/>
<comment type="caution">
    <text evidence="1">The sequence shown here is derived from an EMBL/GenBank/DDBJ whole genome shotgun (WGS) entry which is preliminary data.</text>
</comment>
<accession>Q4N103</accession>
<dbReference type="Proteomes" id="UP000001949">
    <property type="component" value="Unassembled WGS sequence"/>
</dbReference>
<dbReference type="EMBL" id="AAGK01000004">
    <property type="protein sequence ID" value="EAN31656.1"/>
    <property type="molecule type" value="Genomic_DNA"/>
</dbReference>
<name>Q4N103_THEPA</name>
<dbReference type="VEuPathDB" id="PiroplasmaDB:TpMuguga_04g00304"/>
<gene>
    <name evidence="1" type="ordered locus">TP04_0304</name>
</gene>
<proteinExistence type="predicted"/>
<dbReference type="AlphaFoldDB" id="Q4N103"/>
<evidence type="ECO:0000313" key="1">
    <source>
        <dbReference type="EMBL" id="EAN31656.1"/>
    </source>
</evidence>
<dbReference type="STRING" id="5875.Q4N103"/>
<protein>
    <submittedName>
        <fullName evidence="1">Uncharacterized protein</fullName>
    </submittedName>
</protein>
<dbReference type="InParanoid" id="Q4N103"/>